<dbReference type="Gene3D" id="3.40.630.10">
    <property type="entry name" value="Zn peptidases"/>
    <property type="match status" value="1"/>
</dbReference>
<gene>
    <name evidence="3" type="primary">LOC105272117</name>
</gene>
<accession>A0A9R1TMR1</accession>
<organism evidence="2 3">
    <name type="scientific">Fopius arisanus</name>
    <dbReference type="NCBI Taxonomy" id="64838"/>
    <lineage>
        <taxon>Eukaryota</taxon>
        <taxon>Metazoa</taxon>
        <taxon>Ecdysozoa</taxon>
        <taxon>Arthropoda</taxon>
        <taxon>Hexapoda</taxon>
        <taxon>Insecta</taxon>
        <taxon>Pterygota</taxon>
        <taxon>Neoptera</taxon>
        <taxon>Endopterygota</taxon>
        <taxon>Hymenoptera</taxon>
        <taxon>Apocrita</taxon>
        <taxon>Ichneumonoidea</taxon>
        <taxon>Braconidae</taxon>
        <taxon>Opiinae</taxon>
        <taxon>Fopius</taxon>
    </lineage>
</organism>
<evidence type="ECO:0000313" key="3">
    <source>
        <dbReference type="RefSeq" id="XP_011312335.1"/>
    </source>
</evidence>
<protein>
    <submittedName>
        <fullName evidence="3">Uncharacterized protein isoform X2</fullName>
    </submittedName>
</protein>
<dbReference type="AlphaFoldDB" id="A0A9R1TMR1"/>
<keyword evidence="1" id="KW-0732">Signal</keyword>
<keyword evidence="2" id="KW-1185">Reference proteome</keyword>
<evidence type="ECO:0000313" key="2">
    <source>
        <dbReference type="Proteomes" id="UP000694866"/>
    </source>
</evidence>
<sequence length="152" mass="17417">MPNASTTHAKNISCLCLVVVFLQGREEQGIHGQGHHMAPTRRYKNLFCFNFKNCYHDRIHHRSYTMETSFCGCDQGSLAGSHLNTIHLKNVGKDFCAAMAGLRDNDETMTMDDSGKLERESQSCCPLNCIRERRNYSKCIQERRAECHMVRN</sequence>
<dbReference type="RefSeq" id="XP_011312335.1">
    <property type="nucleotide sequence ID" value="XM_011314033.1"/>
</dbReference>
<name>A0A9R1TMR1_9HYME</name>
<feature type="signal peptide" evidence="1">
    <location>
        <begin position="1"/>
        <end position="24"/>
    </location>
</feature>
<dbReference type="GeneID" id="105272117"/>
<evidence type="ECO:0000256" key="1">
    <source>
        <dbReference type="SAM" id="SignalP"/>
    </source>
</evidence>
<dbReference type="OrthoDB" id="10253041at2759"/>
<feature type="chain" id="PRO_5040187252" evidence="1">
    <location>
        <begin position="25"/>
        <end position="152"/>
    </location>
</feature>
<dbReference type="Proteomes" id="UP000694866">
    <property type="component" value="Unplaced"/>
</dbReference>
<proteinExistence type="predicted"/>
<reference evidence="3" key="1">
    <citation type="submission" date="2025-08" db="UniProtKB">
        <authorList>
            <consortium name="RefSeq"/>
        </authorList>
    </citation>
    <scope>IDENTIFICATION</scope>
    <source>
        <strain evidence="3">USDA-PBARC FA_bdor</strain>
        <tissue evidence="3">Whole organism</tissue>
    </source>
</reference>